<feature type="domain" description="NAD(P)-binding" evidence="1">
    <location>
        <begin position="16"/>
        <end position="299"/>
    </location>
</feature>
<organism evidence="2 3">
    <name type="scientific">Noviherbaspirillum galbum</name>
    <dbReference type="NCBI Taxonomy" id="2709383"/>
    <lineage>
        <taxon>Bacteria</taxon>
        <taxon>Pseudomonadati</taxon>
        <taxon>Pseudomonadota</taxon>
        <taxon>Betaproteobacteria</taxon>
        <taxon>Burkholderiales</taxon>
        <taxon>Oxalobacteraceae</taxon>
        <taxon>Noviherbaspirillum</taxon>
    </lineage>
</organism>
<dbReference type="RefSeq" id="WP_163968402.1">
    <property type="nucleotide sequence ID" value="NZ_JAAIVB010000079.1"/>
</dbReference>
<protein>
    <submittedName>
        <fullName evidence="2">NAD-dependent epimerase/dehydratase family protein</fullName>
    </submittedName>
</protein>
<comment type="caution">
    <text evidence="2">The sequence shown here is derived from an EMBL/GenBank/DDBJ whole genome shotgun (WGS) entry which is preliminary data.</text>
</comment>
<dbReference type="Proteomes" id="UP000482155">
    <property type="component" value="Unassembled WGS sequence"/>
</dbReference>
<dbReference type="Gene3D" id="3.40.50.720">
    <property type="entry name" value="NAD(P)-binding Rossmann-like Domain"/>
    <property type="match status" value="1"/>
</dbReference>
<dbReference type="InterPro" id="IPR036291">
    <property type="entry name" value="NAD(P)-bd_dom_sf"/>
</dbReference>
<dbReference type="EMBL" id="JAAIVB010000079">
    <property type="protein sequence ID" value="NEX64480.1"/>
    <property type="molecule type" value="Genomic_DNA"/>
</dbReference>
<keyword evidence="3" id="KW-1185">Reference proteome</keyword>
<name>A0A6B3SU03_9BURK</name>
<gene>
    <name evidence="2" type="ORF">G3574_25655</name>
</gene>
<dbReference type="AlphaFoldDB" id="A0A6B3SU03"/>
<sequence length="314" mass="34519">MASPSDNAAAGRGRVLLTGANGFTGKYVRAELIDSGYDVVDAIVGAPRNDHEVTLDITSPDNCRRVMETVRPDYLVHLAAISFVAHADAEALYRVNVIGTLNLLEAMADAGLSPRRILVASSANVYGNATSGVIRESQPPQPVNHYATSKLAMEHMVRIWSDRMPIVITRPFNYTGVGQEPHFLVPKIVSHFVRRAPVIELGNLDVERDFSDVRMVAAAYHGLLEQDAAAGQIVNVCSGHPYSLKNIIEMMQAIAGYEIEVRVNPAFVRQSEVKTLVGSPDKLQSLVGNLKRFPLDDTLRWMYEDAMHRSEGVR</sequence>
<proteinExistence type="predicted"/>
<accession>A0A6B3SU03</accession>
<dbReference type="InterPro" id="IPR016040">
    <property type="entry name" value="NAD(P)-bd_dom"/>
</dbReference>
<dbReference type="Gene3D" id="3.90.25.10">
    <property type="entry name" value="UDP-galactose 4-epimerase, domain 1"/>
    <property type="match status" value="1"/>
</dbReference>
<dbReference type="Pfam" id="PF16363">
    <property type="entry name" value="GDP_Man_Dehyd"/>
    <property type="match status" value="1"/>
</dbReference>
<dbReference type="PANTHER" id="PTHR43000">
    <property type="entry name" value="DTDP-D-GLUCOSE 4,6-DEHYDRATASE-RELATED"/>
    <property type="match status" value="1"/>
</dbReference>
<reference evidence="2 3" key="1">
    <citation type="submission" date="2020-02" db="EMBL/GenBank/DDBJ databases">
        <authorList>
            <person name="Kim M.K."/>
        </authorList>
    </citation>
    <scope>NUCLEOTIDE SEQUENCE [LARGE SCALE GENOMIC DNA]</scope>
    <source>
        <strain evidence="2 3">17J57-3</strain>
    </source>
</reference>
<evidence type="ECO:0000259" key="1">
    <source>
        <dbReference type="Pfam" id="PF16363"/>
    </source>
</evidence>
<evidence type="ECO:0000313" key="3">
    <source>
        <dbReference type="Proteomes" id="UP000482155"/>
    </source>
</evidence>
<dbReference type="SUPFAM" id="SSF51735">
    <property type="entry name" value="NAD(P)-binding Rossmann-fold domains"/>
    <property type="match status" value="1"/>
</dbReference>
<evidence type="ECO:0000313" key="2">
    <source>
        <dbReference type="EMBL" id="NEX64480.1"/>
    </source>
</evidence>